<dbReference type="EMBL" id="IACK01222209">
    <property type="protein sequence ID" value="LAA98256.1"/>
    <property type="molecule type" value="Transcribed_RNA"/>
</dbReference>
<evidence type="ECO:0000313" key="1">
    <source>
        <dbReference type="EMBL" id="LAA98256.1"/>
    </source>
</evidence>
<proteinExistence type="predicted"/>
<reference evidence="1" key="1">
    <citation type="submission" date="2017-07" db="EMBL/GenBank/DDBJ databases">
        <authorList>
            <person name="Mikheyev A."/>
            <person name="Grau M."/>
        </authorList>
    </citation>
    <scope>NUCLEOTIDE SEQUENCE</scope>
    <source>
        <tissue evidence="1">Venom_gland</tissue>
    </source>
</reference>
<accession>A0A2D4JP74</accession>
<organism evidence="1">
    <name type="scientific">Micrurus lemniscatus lemniscatus</name>
    <dbReference type="NCBI Taxonomy" id="129467"/>
    <lineage>
        <taxon>Eukaryota</taxon>
        <taxon>Metazoa</taxon>
        <taxon>Chordata</taxon>
        <taxon>Craniata</taxon>
        <taxon>Vertebrata</taxon>
        <taxon>Euteleostomi</taxon>
        <taxon>Lepidosauria</taxon>
        <taxon>Squamata</taxon>
        <taxon>Bifurcata</taxon>
        <taxon>Unidentata</taxon>
        <taxon>Episquamata</taxon>
        <taxon>Toxicofera</taxon>
        <taxon>Serpentes</taxon>
        <taxon>Colubroidea</taxon>
        <taxon>Elapidae</taxon>
        <taxon>Elapinae</taxon>
        <taxon>Micrurus</taxon>
    </lineage>
</organism>
<dbReference type="AlphaFoldDB" id="A0A2D4JP74"/>
<protein>
    <submittedName>
        <fullName evidence="1">Uncharacterized protein</fullName>
    </submittedName>
</protein>
<name>A0A2D4JP74_MICLE</name>
<sequence>MAEVPQAFSPYCLRPATFCDSVSLMDSSNPAVVPFVSSQEGGKRGGTATTTGCREGRAPALLCSMVRYPPECALAAVGGGVTITTAVILAQEGILLVCASVRDEREKRREREREREGEREK</sequence>
<reference evidence="1" key="2">
    <citation type="submission" date="2017-11" db="EMBL/GenBank/DDBJ databases">
        <title>Coralsnake Venomics: Analyses of Venom Gland Transcriptomes and Proteomes of Six Brazilian Taxa.</title>
        <authorList>
            <person name="Aird S.D."/>
            <person name="Jorge da Silva N."/>
            <person name="Qiu L."/>
            <person name="Villar-Briones A."/>
            <person name="Aparecida-Saddi V."/>
            <person name="Campos-Telles M.P."/>
            <person name="Grau M."/>
            <person name="Mikheyev A.S."/>
        </authorList>
    </citation>
    <scope>NUCLEOTIDE SEQUENCE</scope>
    <source>
        <tissue evidence="1">Venom_gland</tissue>
    </source>
</reference>